<dbReference type="PRINTS" id="PR00260">
    <property type="entry name" value="CHEMTRNSDUCR"/>
</dbReference>
<protein>
    <submittedName>
        <fullName evidence="14">Methyl-accepting chemotaxis protein</fullName>
    </submittedName>
</protein>
<feature type="domain" description="Methyl-accepting transducer" evidence="11">
    <location>
        <begin position="272"/>
        <end position="508"/>
    </location>
</feature>
<dbReference type="InterPro" id="IPR000727">
    <property type="entry name" value="T_SNARE_dom"/>
</dbReference>
<dbReference type="InterPro" id="IPR004089">
    <property type="entry name" value="MCPsignal_dom"/>
</dbReference>
<dbReference type="GO" id="GO:0004888">
    <property type="term" value="F:transmembrane signaling receptor activity"/>
    <property type="evidence" value="ECO:0007669"/>
    <property type="project" value="InterPro"/>
</dbReference>
<feature type="domain" description="T-SNARE coiled-coil homology" evidence="12">
    <location>
        <begin position="459"/>
        <end position="521"/>
    </location>
</feature>
<dbReference type="Pfam" id="PF00672">
    <property type="entry name" value="HAMP"/>
    <property type="match status" value="1"/>
</dbReference>
<dbReference type="InterPro" id="IPR004090">
    <property type="entry name" value="Chemotax_Me-accpt_rcpt"/>
</dbReference>
<evidence type="ECO:0000256" key="8">
    <source>
        <dbReference type="ARBA" id="ARBA00029447"/>
    </source>
</evidence>
<keyword evidence="15" id="KW-1185">Reference proteome</keyword>
<proteinExistence type="inferred from homology"/>
<dbReference type="STRING" id="64971.SAMN05421831_101394"/>
<dbReference type="PANTHER" id="PTHR32089">
    <property type="entry name" value="METHYL-ACCEPTING CHEMOTAXIS PROTEIN MCPB"/>
    <property type="match status" value="1"/>
</dbReference>
<dbReference type="CDD" id="cd06225">
    <property type="entry name" value="HAMP"/>
    <property type="match status" value="1"/>
</dbReference>
<evidence type="ECO:0000256" key="6">
    <source>
        <dbReference type="ARBA" id="ARBA00023136"/>
    </source>
</evidence>
<evidence type="ECO:0000256" key="5">
    <source>
        <dbReference type="ARBA" id="ARBA00022989"/>
    </source>
</evidence>
<evidence type="ECO:0000259" key="11">
    <source>
        <dbReference type="PROSITE" id="PS50111"/>
    </source>
</evidence>
<dbReference type="GO" id="GO:0007165">
    <property type="term" value="P:signal transduction"/>
    <property type="evidence" value="ECO:0007669"/>
    <property type="project" value="UniProtKB-KW"/>
</dbReference>
<keyword evidence="6 10" id="KW-0472">Membrane</keyword>
<dbReference type="FunFam" id="1.10.287.950:FF:000001">
    <property type="entry name" value="Methyl-accepting chemotaxis sensory transducer"/>
    <property type="match status" value="1"/>
</dbReference>
<organism evidence="14 15">
    <name type="scientific">Allopseudospirillum japonicum</name>
    <dbReference type="NCBI Taxonomy" id="64971"/>
    <lineage>
        <taxon>Bacteria</taxon>
        <taxon>Pseudomonadati</taxon>
        <taxon>Pseudomonadota</taxon>
        <taxon>Gammaproteobacteria</taxon>
        <taxon>Oceanospirillales</taxon>
        <taxon>Oceanospirillaceae</taxon>
        <taxon>Allopseudospirillum</taxon>
    </lineage>
</organism>
<evidence type="ECO:0000313" key="15">
    <source>
        <dbReference type="Proteomes" id="UP000242999"/>
    </source>
</evidence>
<evidence type="ECO:0000256" key="9">
    <source>
        <dbReference type="PROSITE-ProRule" id="PRU00284"/>
    </source>
</evidence>
<dbReference type="SMART" id="SM00283">
    <property type="entry name" value="MA"/>
    <property type="match status" value="1"/>
</dbReference>
<keyword evidence="7 9" id="KW-0807">Transducer</keyword>
<dbReference type="AlphaFoldDB" id="A0A1H6QPY8"/>
<dbReference type="SMART" id="SM00304">
    <property type="entry name" value="HAMP"/>
    <property type="match status" value="2"/>
</dbReference>
<keyword evidence="3" id="KW-0997">Cell inner membrane</keyword>
<evidence type="ECO:0000259" key="13">
    <source>
        <dbReference type="PROSITE" id="PS50885"/>
    </source>
</evidence>
<feature type="transmembrane region" description="Helical" evidence="10">
    <location>
        <begin position="12"/>
        <end position="30"/>
    </location>
</feature>
<dbReference type="CDD" id="cd11386">
    <property type="entry name" value="MCP_signal"/>
    <property type="match status" value="1"/>
</dbReference>
<dbReference type="PANTHER" id="PTHR32089:SF120">
    <property type="entry name" value="METHYL-ACCEPTING CHEMOTAXIS PROTEIN TLPQ"/>
    <property type="match status" value="1"/>
</dbReference>
<dbReference type="Pfam" id="PF17200">
    <property type="entry name" value="sCache_2"/>
    <property type="match status" value="1"/>
</dbReference>
<dbReference type="Proteomes" id="UP000242999">
    <property type="component" value="Unassembled WGS sequence"/>
</dbReference>
<evidence type="ECO:0000256" key="10">
    <source>
        <dbReference type="SAM" id="Phobius"/>
    </source>
</evidence>
<accession>A0A1H6QPY8</accession>
<keyword evidence="2" id="KW-1003">Cell membrane</keyword>
<dbReference type="SUPFAM" id="SSF58104">
    <property type="entry name" value="Methyl-accepting chemotaxis protein (MCP) signaling domain"/>
    <property type="match status" value="1"/>
</dbReference>
<evidence type="ECO:0000256" key="7">
    <source>
        <dbReference type="ARBA" id="ARBA00023224"/>
    </source>
</evidence>
<dbReference type="InterPro" id="IPR003660">
    <property type="entry name" value="HAMP_dom"/>
</dbReference>
<dbReference type="RefSeq" id="WP_093308259.1">
    <property type="nucleotide sequence ID" value="NZ_FNYH01000001.1"/>
</dbReference>
<comment type="subcellular location">
    <subcellularLocation>
        <location evidence="1">Cell inner membrane</location>
        <topology evidence="1">Multi-pass membrane protein</topology>
    </subcellularLocation>
</comment>
<evidence type="ECO:0000256" key="3">
    <source>
        <dbReference type="ARBA" id="ARBA00022519"/>
    </source>
</evidence>
<dbReference type="GO" id="GO:0005886">
    <property type="term" value="C:plasma membrane"/>
    <property type="evidence" value="ECO:0007669"/>
    <property type="project" value="UniProtKB-SubCell"/>
</dbReference>
<keyword evidence="4 10" id="KW-0812">Transmembrane</keyword>
<feature type="transmembrane region" description="Helical" evidence="10">
    <location>
        <begin position="195"/>
        <end position="213"/>
    </location>
</feature>
<name>A0A1H6QPY8_9GAMM</name>
<evidence type="ECO:0000256" key="1">
    <source>
        <dbReference type="ARBA" id="ARBA00004429"/>
    </source>
</evidence>
<dbReference type="PROSITE" id="PS50111">
    <property type="entry name" value="CHEMOTAXIS_TRANSDUC_2"/>
    <property type="match status" value="1"/>
</dbReference>
<dbReference type="Gene3D" id="3.30.450.20">
    <property type="entry name" value="PAS domain"/>
    <property type="match status" value="1"/>
</dbReference>
<gene>
    <name evidence="14" type="ORF">SAMN05421831_101394</name>
</gene>
<sequence>MAASLGDLPVKWRMNLMIVLALCALCALALKSIVDIRDEMYAGRQLQLVTLVDAATDILDFFHQQQQAQKLTQEEAQQQARLALENIIYDQNEYVWAIDYQAVTQIHGGNPSIKGRSLMDFKDPNGKYVFKEIVSLASGGKDNYFVRYAWPRAGQTTPEEKESFVQVFQPWKWIVGSGVYIEDIKHHVQQEMLKMSGIVGAITLVLLATSWWISRSILQPLEKITTVMQAVGEGDLRQRVDLASKDELGRVSVCINRTLEHFQSLIHQLATSSQQVRSAAEQLAATAEQTSQGLRQQTEETEQLATAMNQMASTIQAVAQSASEASLATCAVDQEADEGNQEVEETVHKILGLANELEDAMNVVRQLESETEQIVSVLEVIQGISEQTNLLALNAAIEAARAGESGRGFAVVADEVRQLAQRTQASTGEIRTMTERLSTSVQQAVEVMQLSREHADDSVKTAQRAGEEIKRIVNHVDRIRDMSAMVASATEQQSSVAEEINRNLTNITQVVDDTSMGADQVAASSEQLSALAVSLQEQISRFRT</sequence>
<evidence type="ECO:0000256" key="4">
    <source>
        <dbReference type="ARBA" id="ARBA00022692"/>
    </source>
</evidence>
<evidence type="ECO:0000259" key="12">
    <source>
        <dbReference type="PROSITE" id="PS50192"/>
    </source>
</evidence>
<feature type="domain" description="HAMP" evidence="13">
    <location>
        <begin position="215"/>
        <end position="267"/>
    </location>
</feature>
<evidence type="ECO:0000313" key="14">
    <source>
        <dbReference type="EMBL" id="SEI41510.1"/>
    </source>
</evidence>
<dbReference type="PROSITE" id="PS50885">
    <property type="entry name" value="HAMP"/>
    <property type="match status" value="1"/>
</dbReference>
<comment type="similarity">
    <text evidence="8">Belongs to the methyl-accepting chemotaxis (MCP) protein family.</text>
</comment>
<evidence type="ECO:0000256" key="2">
    <source>
        <dbReference type="ARBA" id="ARBA00022475"/>
    </source>
</evidence>
<keyword evidence="5 10" id="KW-1133">Transmembrane helix</keyword>
<reference evidence="15" key="1">
    <citation type="submission" date="2016-10" db="EMBL/GenBank/DDBJ databases">
        <authorList>
            <person name="Varghese N."/>
            <person name="Submissions S."/>
        </authorList>
    </citation>
    <scope>NUCLEOTIDE SEQUENCE [LARGE SCALE GENOMIC DNA]</scope>
    <source>
        <strain evidence="15">DSM 7165</strain>
    </source>
</reference>
<dbReference type="Pfam" id="PF00015">
    <property type="entry name" value="MCPsignal"/>
    <property type="match status" value="1"/>
</dbReference>
<dbReference type="Gene3D" id="1.10.287.950">
    <property type="entry name" value="Methyl-accepting chemotaxis protein"/>
    <property type="match status" value="1"/>
</dbReference>
<dbReference type="GO" id="GO:0006935">
    <property type="term" value="P:chemotaxis"/>
    <property type="evidence" value="ECO:0007669"/>
    <property type="project" value="InterPro"/>
</dbReference>
<dbReference type="SMART" id="SM01049">
    <property type="entry name" value="Cache_2"/>
    <property type="match status" value="1"/>
</dbReference>
<dbReference type="EMBL" id="FNYH01000001">
    <property type="protein sequence ID" value="SEI41510.1"/>
    <property type="molecule type" value="Genomic_DNA"/>
</dbReference>
<dbReference type="PROSITE" id="PS50192">
    <property type="entry name" value="T_SNARE"/>
    <property type="match status" value="1"/>
</dbReference>
<dbReference type="OrthoDB" id="6376221at2"/>
<dbReference type="InterPro" id="IPR033480">
    <property type="entry name" value="sCache_2"/>
</dbReference>